<reference evidence="2 3" key="1">
    <citation type="submission" date="2023-12" db="EMBL/GenBank/DDBJ databases">
        <title>A high-quality genome assembly for Dillenia turbinata (Dilleniales).</title>
        <authorList>
            <person name="Chanderbali A."/>
        </authorList>
    </citation>
    <scope>NUCLEOTIDE SEQUENCE [LARGE SCALE GENOMIC DNA]</scope>
    <source>
        <strain evidence="2">LSX21</strain>
        <tissue evidence="2">Leaf</tissue>
    </source>
</reference>
<dbReference type="Gene3D" id="3.40.50.720">
    <property type="entry name" value="NAD(P)-binding Rossmann-like Domain"/>
    <property type="match status" value="1"/>
</dbReference>
<dbReference type="InterPro" id="IPR045015">
    <property type="entry name" value="AN-like"/>
</dbReference>
<evidence type="ECO:0000313" key="2">
    <source>
        <dbReference type="EMBL" id="KAK6947655.1"/>
    </source>
</evidence>
<organism evidence="2 3">
    <name type="scientific">Dillenia turbinata</name>
    <dbReference type="NCBI Taxonomy" id="194707"/>
    <lineage>
        <taxon>Eukaryota</taxon>
        <taxon>Viridiplantae</taxon>
        <taxon>Streptophyta</taxon>
        <taxon>Embryophyta</taxon>
        <taxon>Tracheophyta</taxon>
        <taxon>Spermatophyta</taxon>
        <taxon>Magnoliopsida</taxon>
        <taxon>eudicotyledons</taxon>
        <taxon>Gunneridae</taxon>
        <taxon>Pentapetalae</taxon>
        <taxon>Dilleniales</taxon>
        <taxon>Dilleniaceae</taxon>
        <taxon>Dillenia</taxon>
    </lineage>
</organism>
<accession>A0AAN8ZWH1</accession>
<protein>
    <submittedName>
        <fullName evidence="2">D-isomer specific 2-hydroxyacid dehydrogenase, NAD-binding domain</fullName>
    </submittedName>
</protein>
<dbReference type="SUPFAM" id="SSF51735">
    <property type="entry name" value="NAD(P)-binding Rossmann-fold domains"/>
    <property type="match status" value="1"/>
</dbReference>
<dbReference type="SUPFAM" id="SSF103657">
    <property type="entry name" value="BAR/IMD domain-like"/>
    <property type="match status" value="1"/>
</dbReference>
<sequence>MDTLNDLLAASDLISQHCASTNETVQIINTECLQHIKPGPIMTKFTIAWKVVGTYKEVLRSQVEYMLNDRLLHFVDIDLHDVKICANYFSCYTSFG</sequence>
<dbReference type="GO" id="GO:0051287">
    <property type="term" value="F:NAD binding"/>
    <property type="evidence" value="ECO:0007669"/>
    <property type="project" value="InterPro"/>
</dbReference>
<dbReference type="Pfam" id="PF02826">
    <property type="entry name" value="2-Hacid_dh_C"/>
    <property type="match status" value="1"/>
</dbReference>
<dbReference type="PANTHER" id="PTHR43254:SF3">
    <property type="entry name" value="C-TERMINAL BINDING PROTEIN AN"/>
    <property type="match status" value="1"/>
</dbReference>
<dbReference type="EMBL" id="JBAMMX010000001">
    <property type="protein sequence ID" value="KAK6947655.1"/>
    <property type="molecule type" value="Genomic_DNA"/>
</dbReference>
<comment type="caution">
    <text evidence="2">The sequence shown here is derived from an EMBL/GenBank/DDBJ whole genome shotgun (WGS) entry which is preliminary data.</text>
</comment>
<proteinExistence type="predicted"/>
<dbReference type="Proteomes" id="UP001370490">
    <property type="component" value="Unassembled WGS sequence"/>
</dbReference>
<name>A0AAN8ZWH1_9MAGN</name>
<dbReference type="GO" id="GO:0000226">
    <property type="term" value="P:microtubule cytoskeleton organization"/>
    <property type="evidence" value="ECO:0007669"/>
    <property type="project" value="InterPro"/>
</dbReference>
<feature type="domain" description="D-isomer specific 2-hydroxyacid dehydrogenase NAD-binding" evidence="1">
    <location>
        <begin position="2"/>
        <end position="41"/>
    </location>
</feature>
<dbReference type="InterPro" id="IPR027267">
    <property type="entry name" value="AH/BAR_dom_sf"/>
</dbReference>
<evidence type="ECO:0000313" key="3">
    <source>
        <dbReference type="Proteomes" id="UP001370490"/>
    </source>
</evidence>
<keyword evidence="3" id="KW-1185">Reference proteome</keyword>
<evidence type="ECO:0000259" key="1">
    <source>
        <dbReference type="Pfam" id="PF02826"/>
    </source>
</evidence>
<gene>
    <name evidence="2" type="ORF">RJ641_001128</name>
</gene>
<dbReference type="PANTHER" id="PTHR43254">
    <property type="entry name" value="C-TERMINAL BINDING PROTEIN AN-RELATED"/>
    <property type="match status" value="1"/>
</dbReference>
<dbReference type="InterPro" id="IPR036291">
    <property type="entry name" value="NAD(P)-bd_dom_sf"/>
</dbReference>
<dbReference type="InterPro" id="IPR006140">
    <property type="entry name" value="D-isomer_DH_NAD-bd"/>
</dbReference>
<dbReference type="AlphaFoldDB" id="A0AAN8ZWH1"/>